<protein>
    <submittedName>
        <fullName evidence="1">Uncharacterized protein</fullName>
    </submittedName>
</protein>
<dbReference type="EMBL" id="SNRW01018204">
    <property type="protein sequence ID" value="KAA6367564.1"/>
    <property type="molecule type" value="Genomic_DNA"/>
</dbReference>
<evidence type="ECO:0000313" key="1">
    <source>
        <dbReference type="EMBL" id="KAA6367564.1"/>
    </source>
</evidence>
<proteinExistence type="predicted"/>
<dbReference type="SUPFAM" id="SSF48371">
    <property type="entry name" value="ARM repeat"/>
    <property type="match status" value="1"/>
</dbReference>
<gene>
    <name evidence="1" type="ORF">EZS28_036909</name>
</gene>
<dbReference type="Gene3D" id="1.25.10.10">
    <property type="entry name" value="Leucine-rich Repeat Variant"/>
    <property type="match status" value="1"/>
</dbReference>
<organism evidence="1 2">
    <name type="scientific">Streblomastix strix</name>
    <dbReference type="NCBI Taxonomy" id="222440"/>
    <lineage>
        <taxon>Eukaryota</taxon>
        <taxon>Metamonada</taxon>
        <taxon>Preaxostyla</taxon>
        <taxon>Oxymonadida</taxon>
        <taxon>Streblomastigidae</taxon>
        <taxon>Streblomastix</taxon>
    </lineage>
</organism>
<reference evidence="1 2" key="1">
    <citation type="submission" date="2019-03" db="EMBL/GenBank/DDBJ databases">
        <title>Single cell metagenomics reveals metabolic interactions within the superorganism composed of flagellate Streblomastix strix and complex community of Bacteroidetes bacteria on its surface.</title>
        <authorList>
            <person name="Treitli S.C."/>
            <person name="Kolisko M."/>
            <person name="Husnik F."/>
            <person name="Keeling P."/>
            <person name="Hampl V."/>
        </authorList>
    </citation>
    <scope>NUCLEOTIDE SEQUENCE [LARGE SCALE GENOMIC DNA]</scope>
    <source>
        <strain evidence="1">ST1C</strain>
    </source>
</reference>
<name>A0A5J4UBG3_9EUKA</name>
<comment type="caution">
    <text evidence="1">The sequence shown here is derived from an EMBL/GenBank/DDBJ whole genome shotgun (WGS) entry which is preliminary data.</text>
</comment>
<dbReference type="AlphaFoldDB" id="A0A5J4UBG3"/>
<evidence type="ECO:0000313" key="2">
    <source>
        <dbReference type="Proteomes" id="UP000324800"/>
    </source>
</evidence>
<feature type="non-terminal residue" evidence="1">
    <location>
        <position position="224"/>
    </location>
</feature>
<dbReference type="InterPro" id="IPR016024">
    <property type="entry name" value="ARM-type_fold"/>
</dbReference>
<dbReference type="InterPro" id="IPR011989">
    <property type="entry name" value="ARM-like"/>
</dbReference>
<dbReference type="Proteomes" id="UP000324800">
    <property type="component" value="Unassembled WGS sequence"/>
</dbReference>
<accession>A0A5J4UBG3</accession>
<sequence>MIKRINIERQIDKDKNGKWSFVSANDILLTKFICSLLNHIITYIPAAAAEVKTIGTPFDLLLFIQSIAVQCISKSHTQFLLTLLVSAKDKLKKELQQRGAVLILAQILKHTNTDVKRDTIITIRHLLILKKSEGEKGQQHPLYQMMKASGCLSHIFSTCFIEKQINNEIKLNAAMVLGFLNQEQEMEARMRHAVLDQLKQGLYSQNEELNCMILRIIYGLIANF</sequence>